<evidence type="ECO:0000313" key="1">
    <source>
        <dbReference type="EMBL" id="OAX35941.1"/>
    </source>
</evidence>
<dbReference type="AlphaFoldDB" id="A0A1B7MTN2"/>
<organism evidence="1 2">
    <name type="scientific">Rhizopogon vinicolor AM-OR11-026</name>
    <dbReference type="NCBI Taxonomy" id="1314800"/>
    <lineage>
        <taxon>Eukaryota</taxon>
        <taxon>Fungi</taxon>
        <taxon>Dikarya</taxon>
        <taxon>Basidiomycota</taxon>
        <taxon>Agaricomycotina</taxon>
        <taxon>Agaricomycetes</taxon>
        <taxon>Agaricomycetidae</taxon>
        <taxon>Boletales</taxon>
        <taxon>Suillineae</taxon>
        <taxon>Rhizopogonaceae</taxon>
        <taxon>Rhizopogon</taxon>
    </lineage>
</organism>
<sequence>MRNMLVCSTGLTLTRALPRKCASSLGVAPRRHATVSVRLPSPSMQVVGCTLLPCLQGFRRARVSRLQMLTRKQASNGFPDGPRFVLDAGVDFACARLRTLSHILWLAHRKSFTLEVYVLVLMLRSAEFTLKDTLSCPLKLFKRPVTQHGRRSKWCSE</sequence>
<evidence type="ECO:0000313" key="2">
    <source>
        <dbReference type="Proteomes" id="UP000092154"/>
    </source>
</evidence>
<protein>
    <submittedName>
        <fullName evidence="1">Uncharacterized protein</fullName>
    </submittedName>
</protein>
<dbReference type="Proteomes" id="UP000092154">
    <property type="component" value="Unassembled WGS sequence"/>
</dbReference>
<dbReference type="EMBL" id="KV448454">
    <property type="protein sequence ID" value="OAX35941.1"/>
    <property type="molecule type" value="Genomic_DNA"/>
</dbReference>
<proteinExistence type="predicted"/>
<dbReference type="InParanoid" id="A0A1B7MTN2"/>
<name>A0A1B7MTN2_9AGAM</name>
<reference evidence="1 2" key="1">
    <citation type="submission" date="2016-06" db="EMBL/GenBank/DDBJ databases">
        <title>Comparative genomics of the ectomycorrhizal sister species Rhizopogon vinicolor and Rhizopogon vesiculosus (Basidiomycota: Boletales) reveals a divergence of the mating type B locus.</title>
        <authorList>
            <consortium name="DOE Joint Genome Institute"/>
            <person name="Mujic A.B."/>
            <person name="Kuo A."/>
            <person name="Tritt A."/>
            <person name="Lipzen A."/>
            <person name="Chen C."/>
            <person name="Johnson J."/>
            <person name="Sharma A."/>
            <person name="Barry K."/>
            <person name="Grigoriev I.V."/>
            <person name="Spatafora J.W."/>
        </authorList>
    </citation>
    <scope>NUCLEOTIDE SEQUENCE [LARGE SCALE GENOMIC DNA]</scope>
    <source>
        <strain evidence="1 2">AM-OR11-026</strain>
    </source>
</reference>
<accession>A0A1B7MTN2</accession>
<gene>
    <name evidence="1" type="ORF">K503DRAFT_337342</name>
</gene>
<keyword evidence="2" id="KW-1185">Reference proteome</keyword>